<evidence type="ECO:0000256" key="1">
    <source>
        <dbReference type="SAM" id="MobiDB-lite"/>
    </source>
</evidence>
<reference evidence="2 3" key="1">
    <citation type="submission" date="2019-09" db="EMBL/GenBank/DDBJ databases">
        <authorList>
            <person name="Ou C."/>
        </authorList>
    </citation>
    <scope>NUCLEOTIDE SEQUENCE [LARGE SCALE GENOMIC DNA]</scope>
    <source>
        <strain evidence="2">S2</strain>
        <tissue evidence="2">Leaf</tissue>
    </source>
</reference>
<comment type="caution">
    <text evidence="2">The sequence shown here is derived from an EMBL/GenBank/DDBJ whole genome shotgun (WGS) entry which is preliminary data.</text>
</comment>
<sequence length="145" mass="16505">MCTATKLRSIPIQPTPLCDVEERITGAMYALCSGPRFHSEKVFVLVSLAGWGAVVYKGYKLFTKGKEDKKEKVEREIYGRKERSTNAVPQLKVNINKQKKEAFQILKPELDVDPEKNPHFDPDVGMSKKIFGPKRMENGQEMLSF</sequence>
<proteinExistence type="predicted"/>
<evidence type="ECO:0000313" key="3">
    <source>
        <dbReference type="Proteomes" id="UP000327157"/>
    </source>
</evidence>
<evidence type="ECO:0000313" key="2">
    <source>
        <dbReference type="EMBL" id="KAB2615858.1"/>
    </source>
</evidence>
<keyword evidence="3" id="KW-1185">Reference proteome</keyword>
<dbReference type="PANTHER" id="PTHR14212">
    <property type="entry name" value="U4/U6-ASSOCIATED RNA SPLICING FACTOR-RELATED"/>
    <property type="match status" value="1"/>
</dbReference>
<dbReference type="AlphaFoldDB" id="A0A5N5GKH8"/>
<keyword evidence="2" id="KW-0687">Ribonucleoprotein</keyword>
<feature type="compositionally biased region" description="Basic and acidic residues" evidence="1">
    <location>
        <begin position="112"/>
        <end position="122"/>
    </location>
</feature>
<dbReference type="EMBL" id="SMOL01000402">
    <property type="protein sequence ID" value="KAB2615858.1"/>
    <property type="molecule type" value="Genomic_DNA"/>
</dbReference>
<dbReference type="InterPro" id="IPR027104">
    <property type="entry name" value="Prp3"/>
</dbReference>
<accession>A0A5N5GKH8</accession>
<dbReference type="PANTHER" id="PTHR14212:SF0">
    <property type="entry name" value="U4_U6 SMALL NUCLEAR RIBONUCLEOPROTEIN PRP3"/>
    <property type="match status" value="1"/>
</dbReference>
<organism evidence="2 3">
    <name type="scientific">Pyrus ussuriensis x Pyrus communis</name>
    <dbReference type="NCBI Taxonomy" id="2448454"/>
    <lineage>
        <taxon>Eukaryota</taxon>
        <taxon>Viridiplantae</taxon>
        <taxon>Streptophyta</taxon>
        <taxon>Embryophyta</taxon>
        <taxon>Tracheophyta</taxon>
        <taxon>Spermatophyta</taxon>
        <taxon>Magnoliopsida</taxon>
        <taxon>eudicotyledons</taxon>
        <taxon>Gunneridae</taxon>
        <taxon>Pentapetalae</taxon>
        <taxon>rosids</taxon>
        <taxon>fabids</taxon>
        <taxon>Rosales</taxon>
        <taxon>Rosaceae</taxon>
        <taxon>Amygdaloideae</taxon>
        <taxon>Maleae</taxon>
        <taxon>Pyrus</taxon>
    </lineage>
</organism>
<protein>
    <submittedName>
        <fullName evidence="2">U4/U6 small nuclear ribonucleoprotein Prp3-like</fullName>
    </submittedName>
</protein>
<reference evidence="2 3" key="3">
    <citation type="submission" date="2019-11" db="EMBL/GenBank/DDBJ databases">
        <title>A de novo genome assembly of a pear dwarfing rootstock.</title>
        <authorList>
            <person name="Wang F."/>
            <person name="Wang J."/>
            <person name="Li S."/>
            <person name="Zhang Y."/>
            <person name="Fang M."/>
            <person name="Ma L."/>
            <person name="Zhao Y."/>
            <person name="Jiang S."/>
        </authorList>
    </citation>
    <scope>NUCLEOTIDE SEQUENCE [LARGE SCALE GENOMIC DNA]</scope>
    <source>
        <strain evidence="2">S2</strain>
        <tissue evidence="2">Leaf</tissue>
    </source>
</reference>
<gene>
    <name evidence="2" type="ORF">D8674_022446</name>
</gene>
<dbReference type="GO" id="GO:0000398">
    <property type="term" value="P:mRNA splicing, via spliceosome"/>
    <property type="evidence" value="ECO:0007669"/>
    <property type="project" value="InterPro"/>
</dbReference>
<name>A0A5N5GKH8_9ROSA</name>
<dbReference type="GO" id="GO:0046540">
    <property type="term" value="C:U4/U6 x U5 tri-snRNP complex"/>
    <property type="evidence" value="ECO:0007669"/>
    <property type="project" value="InterPro"/>
</dbReference>
<feature type="region of interest" description="Disordered" evidence="1">
    <location>
        <begin position="112"/>
        <end position="131"/>
    </location>
</feature>
<dbReference type="Proteomes" id="UP000327157">
    <property type="component" value="Chromosome 3"/>
</dbReference>
<dbReference type="OrthoDB" id="10663111at2759"/>
<reference evidence="3" key="2">
    <citation type="submission" date="2019-10" db="EMBL/GenBank/DDBJ databases">
        <title>A de novo genome assembly of a pear dwarfing rootstock.</title>
        <authorList>
            <person name="Wang F."/>
            <person name="Wang J."/>
            <person name="Li S."/>
            <person name="Zhang Y."/>
            <person name="Fang M."/>
            <person name="Ma L."/>
            <person name="Zhao Y."/>
            <person name="Jiang S."/>
        </authorList>
    </citation>
    <scope>NUCLEOTIDE SEQUENCE [LARGE SCALE GENOMIC DNA]</scope>
</reference>